<organism evidence="3 4">
    <name type="scientific">Oceanobacillus zhaokaii</name>
    <dbReference type="NCBI Taxonomy" id="2052660"/>
    <lineage>
        <taxon>Bacteria</taxon>
        <taxon>Bacillati</taxon>
        <taxon>Bacillota</taxon>
        <taxon>Bacilli</taxon>
        <taxon>Bacillales</taxon>
        <taxon>Bacillaceae</taxon>
        <taxon>Oceanobacillus</taxon>
    </lineage>
</organism>
<dbReference type="InterPro" id="IPR016747">
    <property type="entry name" value="Phosphotransbutyrylase"/>
</dbReference>
<protein>
    <submittedName>
        <fullName evidence="3">VanZ family protein</fullName>
    </submittedName>
</protein>
<keyword evidence="4" id="KW-1185">Reference proteome</keyword>
<keyword evidence="1" id="KW-1133">Transmembrane helix</keyword>
<dbReference type="InterPro" id="IPR006976">
    <property type="entry name" value="VanZ-like"/>
</dbReference>
<dbReference type="EMBL" id="CP024848">
    <property type="protein sequence ID" value="AXI10029.1"/>
    <property type="molecule type" value="Genomic_DNA"/>
</dbReference>
<evidence type="ECO:0000256" key="1">
    <source>
        <dbReference type="SAM" id="Phobius"/>
    </source>
</evidence>
<evidence type="ECO:0000259" key="2">
    <source>
        <dbReference type="Pfam" id="PF04892"/>
    </source>
</evidence>
<reference evidence="4" key="1">
    <citation type="submission" date="2017-11" db="EMBL/GenBank/DDBJ databases">
        <authorList>
            <person name="Zhu W."/>
        </authorList>
    </citation>
    <scope>NUCLEOTIDE SEQUENCE [LARGE SCALE GENOMIC DNA]</scope>
    <source>
        <strain evidence="4">160</strain>
    </source>
</reference>
<name>A0A345PJ49_9BACI</name>
<sequence length="166" mass="19164">MRKFWYWLLPLSWMGVIFYSSGTPYENQDIKPLLGNFFDFSFLEPALGWISFTYHNSVVSVDSLGVEGFIEFFIRKGAHVTVFFLLLCFVYLAISKTSGMMFYKRMILSFLLSAAYAILDEIHQGFTPNRTPYIGDVVIDSIGAILAILLIAIIRWWKMKKVKKTT</sequence>
<keyword evidence="1" id="KW-0472">Membrane</keyword>
<feature type="domain" description="VanZ-like" evidence="2">
    <location>
        <begin position="7"/>
        <end position="154"/>
    </location>
</feature>
<dbReference type="KEGG" id="ocn:CUC15_14315"/>
<feature type="transmembrane region" description="Helical" evidence="1">
    <location>
        <begin position="138"/>
        <end position="157"/>
    </location>
</feature>
<evidence type="ECO:0000313" key="4">
    <source>
        <dbReference type="Proteomes" id="UP000253908"/>
    </source>
</evidence>
<feature type="transmembrane region" description="Helical" evidence="1">
    <location>
        <begin position="77"/>
        <end position="94"/>
    </location>
</feature>
<dbReference type="NCBIfam" id="NF037970">
    <property type="entry name" value="vanZ_1"/>
    <property type="match status" value="1"/>
</dbReference>
<proteinExistence type="predicted"/>
<feature type="transmembrane region" description="Helical" evidence="1">
    <location>
        <begin position="106"/>
        <end position="126"/>
    </location>
</feature>
<dbReference type="AlphaFoldDB" id="A0A345PJ49"/>
<evidence type="ECO:0000313" key="3">
    <source>
        <dbReference type="EMBL" id="AXI10029.1"/>
    </source>
</evidence>
<dbReference type="OrthoDB" id="291892at2"/>
<dbReference type="Pfam" id="PF04892">
    <property type="entry name" value="VanZ"/>
    <property type="match status" value="1"/>
</dbReference>
<dbReference type="PIRSF" id="PIRSF019083">
    <property type="entry name" value="UCP019083_VanZ"/>
    <property type="match status" value="1"/>
</dbReference>
<accession>A0A345PJ49</accession>
<dbReference type="Proteomes" id="UP000253908">
    <property type="component" value="Chromosome"/>
</dbReference>
<dbReference type="RefSeq" id="WP_114917316.1">
    <property type="nucleotide sequence ID" value="NZ_CP024848.1"/>
</dbReference>
<gene>
    <name evidence="3" type="ORF">CUC15_14315</name>
</gene>
<keyword evidence="1" id="KW-0812">Transmembrane</keyword>